<evidence type="ECO:0000259" key="2">
    <source>
        <dbReference type="PROSITE" id="PS50174"/>
    </source>
</evidence>
<dbReference type="AlphaFoldDB" id="A0A086SYK1"/>
<evidence type="ECO:0000313" key="4">
    <source>
        <dbReference type="Proteomes" id="UP000029964"/>
    </source>
</evidence>
<dbReference type="GO" id="GO:0003676">
    <property type="term" value="F:nucleic acid binding"/>
    <property type="evidence" value="ECO:0007669"/>
    <property type="project" value="InterPro"/>
</dbReference>
<dbReference type="HOGENOM" id="CLU_079943_0_0_1"/>
<proteinExistence type="predicted"/>
<feature type="compositionally biased region" description="Basic and acidic residues" evidence="1">
    <location>
        <begin position="189"/>
        <end position="220"/>
    </location>
</feature>
<feature type="region of interest" description="Disordered" evidence="1">
    <location>
        <begin position="76"/>
        <end position="98"/>
    </location>
</feature>
<reference evidence="4" key="1">
    <citation type="journal article" date="2014" name="Genome Announc.">
        <title>Genome sequence and annotation of Acremonium chrysogenum, producer of the beta-lactam antibiotic cephalosporin C.</title>
        <authorList>
            <person name="Terfehr D."/>
            <person name="Dahlmann T.A."/>
            <person name="Specht T."/>
            <person name="Zadra I."/>
            <person name="Kuernsteiner H."/>
            <person name="Kueck U."/>
        </authorList>
    </citation>
    <scope>NUCLEOTIDE SEQUENCE [LARGE SCALE GENOMIC DNA]</scope>
    <source>
        <strain evidence="4">ATCC 11550 / CBS 779.69 / DSM 880 / IAM 14645 / JCM 23072 / IMI 49137</strain>
    </source>
</reference>
<keyword evidence="4" id="KW-1185">Reference proteome</keyword>
<dbReference type="EMBL" id="JPKY01000101">
    <property type="protein sequence ID" value="KFH42183.1"/>
    <property type="molecule type" value="Genomic_DNA"/>
</dbReference>
<feature type="region of interest" description="Disordered" evidence="1">
    <location>
        <begin position="1"/>
        <end position="24"/>
    </location>
</feature>
<dbReference type="InterPro" id="IPR039146">
    <property type="entry name" value="GPANK1"/>
</dbReference>
<dbReference type="Proteomes" id="UP000029964">
    <property type="component" value="Unassembled WGS sequence"/>
</dbReference>
<dbReference type="PANTHER" id="PTHR20923">
    <property type="entry name" value="BAT4 PROTEIN-RELATED"/>
    <property type="match status" value="1"/>
</dbReference>
<sequence>MTTRHPRDYTHEEDEDEAEDDDIPLHRKRAFGSGIKRRRVEFIRAQDIDETAATASAQRDKASVIGDLYASVVLGGSSSSSAASKSTTVTPTEDNNKEPTVCPVCSMHITGTVAQHETSLAHQVSLEHSHPPSALDRSRMGLRALEARGWDPDARRGLGLEGEGVRFPIKVPQKDDTLGIGAVVPEMSEADKPEKPKTLSAKEMKRQLKKQKEKDDKMQRELYGRVDVEAYLRGTGGDGG</sequence>
<evidence type="ECO:0000313" key="3">
    <source>
        <dbReference type="EMBL" id="KFH42183.1"/>
    </source>
</evidence>
<organism evidence="3 4">
    <name type="scientific">Hapsidospora chrysogenum (strain ATCC 11550 / CBS 779.69 / DSM 880 / IAM 14645 / JCM 23072 / IMI 49137)</name>
    <name type="common">Acremonium chrysogenum</name>
    <dbReference type="NCBI Taxonomy" id="857340"/>
    <lineage>
        <taxon>Eukaryota</taxon>
        <taxon>Fungi</taxon>
        <taxon>Dikarya</taxon>
        <taxon>Ascomycota</taxon>
        <taxon>Pezizomycotina</taxon>
        <taxon>Sordariomycetes</taxon>
        <taxon>Hypocreomycetidae</taxon>
        <taxon>Hypocreales</taxon>
        <taxon>Bionectriaceae</taxon>
        <taxon>Hapsidospora</taxon>
    </lineage>
</organism>
<accession>A0A086SYK1</accession>
<gene>
    <name evidence="3" type="ORF">ACRE_070790</name>
</gene>
<dbReference type="OrthoDB" id="20282at2759"/>
<feature type="domain" description="G-patch" evidence="2">
    <location>
        <begin position="137"/>
        <end position="185"/>
    </location>
</feature>
<comment type="caution">
    <text evidence="3">The sequence shown here is derived from an EMBL/GenBank/DDBJ whole genome shotgun (WGS) entry which is preliminary data.</text>
</comment>
<protein>
    <recommendedName>
        <fullName evidence="2">G-patch domain-containing protein</fullName>
    </recommendedName>
</protein>
<dbReference type="STRING" id="857340.A0A086SYK1"/>
<dbReference type="PROSITE" id="PS50174">
    <property type="entry name" value="G_PATCH"/>
    <property type="match status" value="1"/>
</dbReference>
<feature type="compositionally biased region" description="Low complexity" evidence="1">
    <location>
        <begin position="76"/>
        <end position="90"/>
    </location>
</feature>
<feature type="compositionally biased region" description="Acidic residues" evidence="1">
    <location>
        <begin position="11"/>
        <end position="22"/>
    </location>
</feature>
<dbReference type="InterPro" id="IPR000467">
    <property type="entry name" value="G_patch_dom"/>
</dbReference>
<feature type="region of interest" description="Disordered" evidence="1">
    <location>
        <begin position="188"/>
        <end position="220"/>
    </location>
</feature>
<dbReference type="PANTHER" id="PTHR20923:SF1">
    <property type="entry name" value="G PATCH DOMAIN AND ANKYRIN REPEAT-CONTAINING PROTEIN 1"/>
    <property type="match status" value="1"/>
</dbReference>
<feature type="compositionally biased region" description="Basic and acidic residues" evidence="1">
    <location>
        <begin position="1"/>
        <end position="10"/>
    </location>
</feature>
<evidence type="ECO:0000256" key="1">
    <source>
        <dbReference type="SAM" id="MobiDB-lite"/>
    </source>
</evidence>
<name>A0A086SYK1_HAPC1</name>